<dbReference type="InterPro" id="IPR045038">
    <property type="entry name" value="AIG2-like"/>
</dbReference>
<dbReference type="GO" id="GO:0016740">
    <property type="term" value="F:transferase activity"/>
    <property type="evidence" value="ECO:0007669"/>
    <property type="project" value="UniProtKB-KW"/>
</dbReference>
<evidence type="ECO:0000256" key="3">
    <source>
        <dbReference type="ARBA" id="ARBA00030602"/>
    </source>
</evidence>
<reference evidence="5 6" key="1">
    <citation type="journal article" date="2018" name="IMA Fungus">
        <title>IMA Genome-F 9: Draft genome sequence of Annulohypoxylon stygium, Aspergillus mulundensis, Berkeleyomyces basicola (syn. Thielaviopsis basicola), Ceratocystis smalleyi, two Cercospora beticola strains, Coleophoma cylindrospora, Fusarium fracticaudum, Phialophora cf. hyalina, and Morchella septimelata.</title>
        <authorList>
            <person name="Wingfield B.D."/>
            <person name="Bills G.F."/>
            <person name="Dong Y."/>
            <person name="Huang W."/>
            <person name="Nel W.J."/>
            <person name="Swalarsk-Parry B.S."/>
            <person name="Vaghefi N."/>
            <person name="Wilken P.M."/>
            <person name="An Z."/>
            <person name="de Beer Z.W."/>
            <person name="De Vos L."/>
            <person name="Chen L."/>
            <person name="Duong T.A."/>
            <person name="Gao Y."/>
            <person name="Hammerbacher A."/>
            <person name="Kikkert J.R."/>
            <person name="Li Y."/>
            <person name="Li H."/>
            <person name="Li K."/>
            <person name="Li Q."/>
            <person name="Liu X."/>
            <person name="Ma X."/>
            <person name="Naidoo K."/>
            <person name="Pethybridge S.J."/>
            <person name="Sun J."/>
            <person name="Steenkamp E.T."/>
            <person name="van der Nest M.A."/>
            <person name="van Wyk S."/>
            <person name="Wingfield M.J."/>
            <person name="Xiong C."/>
            <person name="Yue Q."/>
            <person name="Zhang X."/>
        </authorList>
    </citation>
    <scope>NUCLEOTIDE SEQUENCE [LARGE SCALE GENOMIC DNA]</scope>
    <source>
        <strain evidence="5 6">BP 5553</strain>
    </source>
</reference>
<dbReference type="PANTHER" id="PTHR31544:SF4">
    <property type="entry name" value="GAMMA-GLUTAMYLCYCLOTRANSFERASE-RELATED"/>
    <property type="match status" value="1"/>
</dbReference>
<dbReference type="Proteomes" id="UP000254866">
    <property type="component" value="Unassembled WGS sequence"/>
</dbReference>
<dbReference type="SUPFAM" id="SSF110857">
    <property type="entry name" value="Gamma-glutamyl cyclotransferase-like"/>
    <property type="match status" value="1"/>
</dbReference>
<dbReference type="Gene3D" id="3.10.490.10">
    <property type="entry name" value="Gamma-glutamyl cyclotransferase-like"/>
    <property type="match status" value="1"/>
</dbReference>
<feature type="domain" description="Gamma-glutamylcyclotransferase AIG2-like" evidence="4">
    <location>
        <begin position="17"/>
        <end position="129"/>
    </location>
</feature>
<evidence type="ECO:0000313" key="5">
    <source>
        <dbReference type="EMBL" id="RDL36417.1"/>
    </source>
</evidence>
<proteinExistence type="inferred from homology"/>
<keyword evidence="6" id="KW-1185">Reference proteome</keyword>
<name>A0A370TLN7_9HELO</name>
<comment type="caution">
    <text evidence="5">The sequence shown here is derived from an EMBL/GenBank/DDBJ whole genome shotgun (WGS) entry which is preliminary data.</text>
</comment>
<dbReference type="RefSeq" id="XP_031869073.1">
    <property type="nucleotide sequence ID" value="XM_032014392.1"/>
</dbReference>
<comment type="similarity">
    <text evidence="1">Belongs to the gamma-glutamylcyclotransferase family.</text>
</comment>
<dbReference type="PANTHER" id="PTHR31544">
    <property type="entry name" value="AIG2-LIKE PROTEIN D"/>
    <property type="match status" value="1"/>
</dbReference>
<evidence type="ECO:0000313" key="6">
    <source>
        <dbReference type="Proteomes" id="UP000254866"/>
    </source>
</evidence>
<accession>A0A370TLN7</accession>
<keyword evidence="2" id="KW-0808">Transferase</keyword>
<dbReference type="InterPro" id="IPR013024">
    <property type="entry name" value="GGCT-like"/>
</dbReference>
<dbReference type="InterPro" id="IPR009288">
    <property type="entry name" value="AIG2-like_dom"/>
</dbReference>
<sequence>MGTKFLKLVNPFTPCFMFFYGSLMDSEVLQSVLSLQDTPTVAKGVIKGFSMKMWGIYPTIIPNNEGDISGTVWKVDLESHFLRLQEYETGAYTWCFCDIELEDGELLRGCRTFCWAGEANSKDLEEGSFDLLRYQKYFKASVVLNQ</sequence>
<dbReference type="Pfam" id="PF06094">
    <property type="entry name" value="GGACT"/>
    <property type="match status" value="1"/>
</dbReference>
<dbReference type="GeneID" id="43598618"/>
<dbReference type="InterPro" id="IPR036568">
    <property type="entry name" value="GGCT-like_sf"/>
</dbReference>
<dbReference type="STRING" id="2656787.A0A370TLN7"/>
<dbReference type="AlphaFoldDB" id="A0A370TLN7"/>
<dbReference type="EMBL" id="NPIC01000004">
    <property type="protein sequence ID" value="RDL36417.1"/>
    <property type="molecule type" value="Genomic_DNA"/>
</dbReference>
<dbReference type="OrthoDB" id="3262926at2759"/>
<gene>
    <name evidence="5" type="ORF">BP5553_05769</name>
</gene>
<protein>
    <recommendedName>
        <fullName evidence="3">Putative gamma-glutamylcyclotransferase</fullName>
    </recommendedName>
</protein>
<evidence type="ECO:0000256" key="2">
    <source>
        <dbReference type="ARBA" id="ARBA00022679"/>
    </source>
</evidence>
<evidence type="ECO:0000256" key="1">
    <source>
        <dbReference type="ARBA" id="ARBA00008861"/>
    </source>
</evidence>
<organism evidence="5 6">
    <name type="scientific">Venustampulla echinocandica</name>
    <dbReference type="NCBI Taxonomy" id="2656787"/>
    <lineage>
        <taxon>Eukaryota</taxon>
        <taxon>Fungi</taxon>
        <taxon>Dikarya</taxon>
        <taxon>Ascomycota</taxon>
        <taxon>Pezizomycotina</taxon>
        <taxon>Leotiomycetes</taxon>
        <taxon>Helotiales</taxon>
        <taxon>Pleuroascaceae</taxon>
        <taxon>Venustampulla</taxon>
    </lineage>
</organism>
<dbReference type="CDD" id="cd06661">
    <property type="entry name" value="GGCT_like"/>
    <property type="match status" value="1"/>
</dbReference>
<evidence type="ECO:0000259" key="4">
    <source>
        <dbReference type="Pfam" id="PF06094"/>
    </source>
</evidence>